<dbReference type="Pfam" id="PF08268">
    <property type="entry name" value="FBA_3"/>
    <property type="match status" value="1"/>
</dbReference>
<evidence type="ECO:0000313" key="3">
    <source>
        <dbReference type="Proteomes" id="UP001202328"/>
    </source>
</evidence>
<dbReference type="EMBL" id="JAJJMB010017860">
    <property type="protein sequence ID" value="KAI3834106.1"/>
    <property type="molecule type" value="Genomic_DNA"/>
</dbReference>
<organism evidence="2 3">
    <name type="scientific">Papaver atlanticum</name>
    <dbReference type="NCBI Taxonomy" id="357466"/>
    <lineage>
        <taxon>Eukaryota</taxon>
        <taxon>Viridiplantae</taxon>
        <taxon>Streptophyta</taxon>
        <taxon>Embryophyta</taxon>
        <taxon>Tracheophyta</taxon>
        <taxon>Spermatophyta</taxon>
        <taxon>Magnoliopsida</taxon>
        <taxon>Ranunculales</taxon>
        <taxon>Papaveraceae</taxon>
        <taxon>Papaveroideae</taxon>
        <taxon>Papaver</taxon>
    </lineage>
</organism>
<accession>A0AAD4X495</accession>
<dbReference type="Proteomes" id="UP001202328">
    <property type="component" value="Unassembled WGS sequence"/>
</dbReference>
<evidence type="ECO:0000259" key="1">
    <source>
        <dbReference type="PROSITE" id="PS50181"/>
    </source>
</evidence>
<dbReference type="PANTHER" id="PTHR31672:SF13">
    <property type="entry name" value="F-BOX PROTEIN CPR30-LIKE"/>
    <property type="match status" value="1"/>
</dbReference>
<dbReference type="PROSITE" id="PS50181">
    <property type="entry name" value="FBOX"/>
    <property type="match status" value="1"/>
</dbReference>
<dbReference type="PANTHER" id="PTHR31672">
    <property type="entry name" value="BNACNNG10540D PROTEIN"/>
    <property type="match status" value="1"/>
</dbReference>
<dbReference type="Pfam" id="PF00646">
    <property type="entry name" value="F-box"/>
    <property type="match status" value="1"/>
</dbReference>
<dbReference type="SUPFAM" id="SSF81383">
    <property type="entry name" value="F-box domain"/>
    <property type="match status" value="1"/>
</dbReference>
<comment type="caution">
    <text evidence="2">The sequence shown here is derived from an EMBL/GenBank/DDBJ whole genome shotgun (WGS) entry which is preliminary data.</text>
</comment>
<dbReference type="InterPro" id="IPR001810">
    <property type="entry name" value="F-box_dom"/>
</dbReference>
<keyword evidence="3" id="KW-1185">Reference proteome</keyword>
<name>A0AAD4X495_9MAGN</name>
<protein>
    <recommendedName>
        <fullName evidence="1">F-box domain-containing protein</fullName>
    </recommendedName>
</protein>
<reference evidence="2" key="1">
    <citation type="submission" date="2022-04" db="EMBL/GenBank/DDBJ databases">
        <title>A functionally conserved STORR gene fusion in Papaver species that diverged 16.8 million years ago.</title>
        <authorList>
            <person name="Catania T."/>
        </authorList>
    </citation>
    <scope>NUCLEOTIDE SEQUENCE</scope>
    <source>
        <strain evidence="2">S-188037</strain>
    </source>
</reference>
<feature type="domain" description="F-box" evidence="1">
    <location>
        <begin position="1"/>
        <end position="44"/>
    </location>
</feature>
<dbReference type="InterPro" id="IPR013187">
    <property type="entry name" value="F-box-assoc_dom_typ3"/>
</dbReference>
<evidence type="ECO:0000313" key="2">
    <source>
        <dbReference type="EMBL" id="KAI3834106.1"/>
    </source>
</evidence>
<dbReference type="InterPro" id="IPR017451">
    <property type="entry name" value="F-box-assoc_interact_dom"/>
</dbReference>
<dbReference type="Gene3D" id="1.20.1280.50">
    <property type="match status" value="1"/>
</dbReference>
<sequence length="402" mass="45845">MENLPNDVLSKILFLVPCDSVLNCKLVCKTWKTLASQRQVRSILFTLGTESEMDCMNELYYGYYDEIKGTTKEKFNYRKSLTKINHPPMNRQNHEDSIVGCCNGLVCFIVPHHNVKDPVYICNPITGEYVNLPELNAKVGLIVGGFGYLRSTNVYKVIRVHYPQRFRFSDGHFSMGSVEIYTFGDCGGGGGYWRSIGETTYSLTFQGTLVNGSLYWLDNKDWKIVSFNLSDEEFRLLPTVPPCLLQDDPDKNTTYRIKVLQGNLCLVHLQLGEHVNIWSYKYDLAKQEGNDNPSLGWSLEFSIPYFSNSTKDHYFEPFAVTKHNEVLFWYGSTSLCCYDSNTKKLSQIVNEDFALINSFCAIPHISTRVSLKALGVNSKKHGYYAGQHETTDDKQPEIVVLH</sequence>
<dbReference type="InterPro" id="IPR050796">
    <property type="entry name" value="SCF_F-box_component"/>
</dbReference>
<gene>
    <name evidence="2" type="ORF">MKW98_030514</name>
</gene>
<dbReference type="NCBIfam" id="TIGR01640">
    <property type="entry name" value="F_box_assoc_1"/>
    <property type="match status" value="1"/>
</dbReference>
<dbReference type="AlphaFoldDB" id="A0AAD4X495"/>
<dbReference type="SMART" id="SM00256">
    <property type="entry name" value="FBOX"/>
    <property type="match status" value="1"/>
</dbReference>
<proteinExistence type="predicted"/>
<dbReference type="InterPro" id="IPR036047">
    <property type="entry name" value="F-box-like_dom_sf"/>
</dbReference>